<keyword evidence="6" id="KW-1185">Reference proteome</keyword>
<evidence type="ECO:0000259" key="4">
    <source>
        <dbReference type="PROSITE" id="PS51118"/>
    </source>
</evidence>
<proteinExistence type="predicted"/>
<keyword evidence="3" id="KW-0804">Transcription</keyword>
<dbReference type="InterPro" id="IPR036390">
    <property type="entry name" value="WH_DNA-bd_sf"/>
</dbReference>
<dbReference type="EMBL" id="JACBZY010000001">
    <property type="protein sequence ID" value="NYG97846.1"/>
    <property type="molecule type" value="Genomic_DNA"/>
</dbReference>
<comment type="caution">
    <text evidence="5">The sequence shown here is derived from an EMBL/GenBank/DDBJ whole genome shotgun (WGS) entry which is preliminary data.</text>
</comment>
<evidence type="ECO:0000256" key="1">
    <source>
        <dbReference type="ARBA" id="ARBA00023015"/>
    </source>
</evidence>
<dbReference type="RefSeq" id="WP_179564816.1">
    <property type="nucleotide sequence ID" value="NZ_JACBZY010000001.1"/>
</dbReference>
<dbReference type="GO" id="GO:0003677">
    <property type="term" value="F:DNA binding"/>
    <property type="evidence" value="ECO:0007669"/>
    <property type="project" value="UniProtKB-KW"/>
</dbReference>
<protein>
    <submittedName>
        <fullName evidence="5">DNA-binding HxlR family transcriptional regulator</fullName>
    </submittedName>
</protein>
<accession>A0A852Y4K2</accession>
<dbReference type="PROSITE" id="PS51118">
    <property type="entry name" value="HTH_HXLR"/>
    <property type="match status" value="1"/>
</dbReference>
<dbReference type="InterPro" id="IPR036388">
    <property type="entry name" value="WH-like_DNA-bd_sf"/>
</dbReference>
<feature type="domain" description="HTH hxlR-type" evidence="4">
    <location>
        <begin position="42"/>
        <end position="142"/>
    </location>
</feature>
<dbReference type="Pfam" id="PF01638">
    <property type="entry name" value="HxlR"/>
    <property type="match status" value="1"/>
</dbReference>
<dbReference type="PANTHER" id="PTHR33204:SF37">
    <property type="entry name" value="HTH-TYPE TRANSCRIPTIONAL REGULATOR YODB"/>
    <property type="match status" value="1"/>
</dbReference>
<organism evidence="5 6">
    <name type="scientific">Schumannella luteola</name>
    <dbReference type="NCBI Taxonomy" id="472059"/>
    <lineage>
        <taxon>Bacteria</taxon>
        <taxon>Bacillati</taxon>
        <taxon>Actinomycetota</taxon>
        <taxon>Actinomycetes</taxon>
        <taxon>Micrococcales</taxon>
        <taxon>Microbacteriaceae</taxon>
        <taxon>Schumannella</taxon>
    </lineage>
</organism>
<evidence type="ECO:0000256" key="3">
    <source>
        <dbReference type="ARBA" id="ARBA00023163"/>
    </source>
</evidence>
<gene>
    <name evidence="5" type="ORF">BJ979_000472</name>
</gene>
<dbReference type="Gene3D" id="1.10.10.10">
    <property type="entry name" value="Winged helix-like DNA-binding domain superfamily/Winged helix DNA-binding domain"/>
    <property type="match status" value="1"/>
</dbReference>
<dbReference type="SUPFAM" id="SSF46785">
    <property type="entry name" value="Winged helix' DNA-binding domain"/>
    <property type="match status" value="1"/>
</dbReference>
<evidence type="ECO:0000313" key="5">
    <source>
        <dbReference type="EMBL" id="NYG97846.1"/>
    </source>
</evidence>
<dbReference type="InterPro" id="IPR002577">
    <property type="entry name" value="HTH_HxlR"/>
</dbReference>
<dbReference type="AlphaFoldDB" id="A0A852Y4K2"/>
<keyword evidence="1" id="KW-0805">Transcription regulation</keyword>
<dbReference type="PANTHER" id="PTHR33204">
    <property type="entry name" value="TRANSCRIPTIONAL REGULATOR, MARR FAMILY"/>
    <property type="match status" value="1"/>
</dbReference>
<evidence type="ECO:0000313" key="6">
    <source>
        <dbReference type="Proteomes" id="UP000553888"/>
    </source>
</evidence>
<evidence type="ECO:0000256" key="2">
    <source>
        <dbReference type="ARBA" id="ARBA00023125"/>
    </source>
</evidence>
<dbReference type="Proteomes" id="UP000553888">
    <property type="component" value="Unassembled WGS sequence"/>
</dbReference>
<keyword evidence="2 5" id="KW-0238">DNA-binding</keyword>
<sequence>MATTSTTRSASAHSAAAAGVDDATAPASGLETLRETGDVQRCDAALVSAFGVLGKRWNGMILAVLGHQTLGFAELRRGIGAISDSMLSDRLGDLTSLGLIERQVDAGPPVSVTYRLTEAGCRLVPVLDQLGDWARDNLPRPEGH</sequence>
<reference evidence="5 6" key="1">
    <citation type="submission" date="2020-07" db="EMBL/GenBank/DDBJ databases">
        <title>Sequencing the genomes of 1000 actinobacteria strains.</title>
        <authorList>
            <person name="Klenk H.-P."/>
        </authorList>
    </citation>
    <scope>NUCLEOTIDE SEQUENCE [LARGE SCALE GENOMIC DNA]</scope>
    <source>
        <strain evidence="5 6">DSM 23141</strain>
    </source>
</reference>
<name>A0A852Y4K2_9MICO</name>